<reference evidence="2" key="1">
    <citation type="journal article" date="2014" name="Int. J. Syst. Evol. Microbiol.">
        <title>Complete genome sequence of Corynebacterium casei LMG S-19264T (=DSM 44701T), isolated from a smear-ripened cheese.</title>
        <authorList>
            <consortium name="US DOE Joint Genome Institute (JGI-PGF)"/>
            <person name="Walter F."/>
            <person name="Albersmeier A."/>
            <person name="Kalinowski J."/>
            <person name="Ruckert C."/>
        </authorList>
    </citation>
    <scope>NUCLEOTIDE SEQUENCE</scope>
    <source>
        <strain evidence="2">JCM 17820</strain>
    </source>
</reference>
<accession>A0A830GJQ0</accession>
<reference evidence="2" key="2">
    <citation type="submission" date="2020-09" db="EMBL/GenBank/DDBJ databases">
        <authorList>
            <person name="Sun Q."/>
            <person name="Ohkuma M."/>
        </authorList>
    </citation>
    <scope>NUCLEOTIDE SEQUENCE</scope>
    <source>
        <strain evidence="2">JCM 17820</strain>
    </source>
</reference>
<sequence>MGWRAIVVAAAFVVAGCSGFTATDGPEAVTPAPVPEQPTGPAAVPGLTTDGIASPDALARAHRRSLYDRSYTLTVRWTVGAREGVTRLAVEDERRYRYRSEQMGGGYSDRMFVDGATRYNRYRRPLGVKFVRGQSAPARDRFGHVTARLVRSFLPAGPAAIEPHPDGYELVVRRAPDGFDRVDRYVVRAVVAPSGFVRSFVVSYRNTERNATAYHRFRYADVGETAVERPSWVRERWPEATRRGTATTTPYDSG</sequence>
<dbReference type="EMBL" id="BMOU01000002">
    <property type="protein sequence ID" value="GGN93435.1"/>
    <property type="molecule type" value="Genomic_DNA"/>
</dbReference>
<dbReference type="AlphaFoldDB" id="A0A830GJQ0"/>
<dbReference type="PROSITE" id="PS51257">
    <property type="entry name" value="PROKAR_LIPOPROTEIN"/>
    <property type="match status" value="1"/>
</dbReference>
<dbReference type="Proteomes" id="UP000605784">
    <property type="component" value="Unassembled WGS sequence"/>
</dbReference>
<proteinExistence type="predicted"/>
<dbReference type="RefSeq" id="WP_188996759.1">
    <property type="nucleotide sequence ID" value="NZ_BMOU01000002.1"/>
</dbReference>
<comment type="caution">
    <text evidence="2">The sequence shown here is derived from an EMBL/GenBank/DDBJ whole genome shotgun (WGS) entry which is preliminary data.</text>
</comment>
<evidence type="ECO:0000313" key="3">
    <source>
        <dbReference type="Proteomes" id="UP000605784"/>
    </source>
</evidence>
<name>A0A830GJQ0_9EURY</name>
<protein>
    <submittedName>
        <fullName evidence="2">Uncharacterized protein</fullName>
    </submittedName>
</protein>
<evidence type="ECO:0000256" key="1">
    <source>
        <dbReference type="SAM" id="MobiDB-lite"/>
    </source>
</evidence>
<evidence type="ECO:0000313" key="2">
    <source>
        <dbReference type="EMBL" id="GGN93435.1"/>
    </source>
</evidence>
<feature type="region of interest" description="Disordered" evidence="1">
    <location>
        <begin position="28"/>
        <end position="49"/>
    </location>
</feature>
<gene>
    <name evidence="2" type="ORF">GCM10009030_18870</name>
</gene>
<organism evidence="2 3">
    <name type="scientific">Haloarcula pellucida</name>
    <dbReference type="NCBI Taxonomy" id="1427151"/>
    <lineage>
        <taxon>Archaea</taxon>
        <taxon>Methanobacteriati</taxon>
        <taxon>Methanobacteriota</taxon>
        <taxon>Stenosarchaea group</taxon>
        <taxon>Halobacteria</taxon>
        <taxon>Halobacteriales</taxon>
        <taxon>Haloarculaceae</taxon>
        <taxon>Haloarcula</taxon>
    </lineage>
</organism>
<keyword evidence="3" id="KW-1185">Reference proteome</keyword>